<dbReference type="GO" id="GO:0030955">
    <property type="term" value="F:potassium ion binding"/>
    <property type="evidence" value="ECO:0007669"/>
    <property type="project" value="InterPro"/>
</dbReference>
<reference evidence="15" key="1">
    <citation type="submission" date="2020-08" db="EMBL/GenBank/DDBJ databases">
        <title>Multicomponent nature underlies the extraordinary mechanical properties of spider dragline silk.</title>
        <authorList>
            <person name="Kono N."/>
            <person name="Nakamura H."/>
            <person name="Mori M."/>
            <person name="Yoshida Y."/>
            <person name="Ohtoshi R."/>
            <person name="Malay A.D."/>
            <person name="Moran D.A.P."/>
            <person name="Tomita M."/>
            <person name="Numata K."/>
            <person name="Arakawa K."/>
        </authorList>
    </citation>
    <scope>NUCLEOTIDE SEQUENCE</scope>
</reference>
<dbReference type="Gene3D" id="3.20.20.60">
    <property type="entry name" value="Phosphoenolpyruvate-binding domains"/>
    <property type="match status" value="1"/>
</dbReference>
<evidence type="ECO:0000256" key="1">
    <source>
        <dbReference type="ARBA" id="ARBA00001958"/>
    </source>
</evidence>
<evidence type="ECO:0000256" key="4">
    <source>
        <dbReference type="ARBA" id="ARBA00012142"/>
    </source>
</evidence>
<dbReference type="InterPro" id="IPR015813">
    <property type="entry name" value="Pyrv/PenolPyrv_kinase-like_dom"/>
</dbReference>
<gene>
    <name evidence="15" type="primary">Pkm</name>
    <name evidence="15" type="ORF">TNIN_212991</name>
</gene>
<feature type="domain" description="Pyruvate kinase barrel" evidence="14">
    <location>
        <begin position="35"/>
        <end position="271"/>
    </location>
</feature>
<evidence type="ECO:0000256" key="11">
    <source>
        <dbReference type="ARBA" id="ARBA00023152"/>
    </source>
</evidence>
<evidence type="ECO:0000256" key="13">
    <source>
        <dbReference type="RuleBase" id="RU000504"/>
    </source>
</evidence>
<name>A0A8X6WP46_9ARAC</name>
<evidence type="ECO:0000256" key="8">
    <source>
        <dbReference type="ARBA" id="ARBA00022777"/>
    </source>
</evidence>
<dbReference type="GO" id="GO:0000287">
    <property type="term" value="F:magnesium ion binding"/>
    <property type="evidence" value="ECO:0007669"/>
    <property type="project" value="InterPro"/>
</dbReference>
<dbReference type="OrthoDB" id="6428085at2759"/>
<comment type="similarity">
    <text evidence="3 13">Belongs to the pyruvate kinase family.</text>
</comment>
<dbReference type="GO" id="GO:0016301">
    <property type="term" value="F:kinase activity"/>
    <property type="evidence" value="ECO:0007669"/>
    <property type="project" value="UniProtKB-KW"/>
</dbReference>
<dbReference type="InterPro" id="IPR015793">
    <property type="entry name" value="Pyrv_Knase_brl"/>
</dbReference>
<dbReference type="EC" id="2.7.1.40" evidence="4 13"/>
<comment type="cofactor">
    <cofactor evidence="1">
        <name>K(+)</name>
        <dbReference type="ChEBI" id="CHEBI:29103"/>
    </cofactor>
</comment>
<organism evidence="15 16">
    <name type="scientific">Trichonephila inaurata madagascariensis</name>
    <dbReference type="NCBI Taxonomy" id="2747483"/>
    <lineage>
        <taxon>Eukaryota</taxon>
        <taxon>Metazoa</taxon>
        <taxon>Ecdysozoa</taxon>
        <taxon>Arthropoda</taxon>
        <taxon>Chelicerata</taxon>
        <taxon>Arachnida</taxon>
        <taxon>Araneae</taxon>
        <taxon>Araneomorphae</taxon>
        <taxon>Entelegynae</taxon>
        <taxon>Araneoidea</taxon>
        <taxon>Nephilidae</taxon>
        <taxon>Trichonephila</taxon>
        <taxon>Trichonephila inaurata</taxon>
    </lineage>
</organism>
<keyword evidence="11 13" id="KW-0324">Glycolysis</keyword>
<keyword evidence="6" id="KW-0479">Metal-binding</keyword>
<dbReference type="InterPro" id="IPR011037">
    <property type="entry name" value="Pyrv_Knase-like_insert_dom_sf"/>
</dbReference>
<dbReference type="AlphaFoldDB" id="A0A8X6WP46"/>
<evidence type="ECO:0000256" key="12">
    <source>
        <dbReference type="ARBA" id="ARBA00023317"/>
    </source>
</evidence>
<protein>
    <recommendedName>
        <fullName evidence="4 13">Pyruvate kinase</fullName>
        <ecNumber evidence="4 13">2.7.1.40</ecNumber>
    </recommendedName>
</protein>
<dbReference type="Pfam" id="PF00224">
    <property type="entry name" value="PK"/>
    <property type="match status" value="1"/>
</dbReference>
<evidence type="ECO:0000256" key="3">
    <source>
        <dbReference type="ARBA" id="ARBA00008663"/>
    </source>
</evidence>
<evidence type="ECO:0000256" key="5">
    <source>
        <dbReference type="ARBA" id="ARBA00022679"/>
    </source>
</evidence>
<proteinExistence type="inferred from homology"/>
<accession>A0A8X6WP46</accession>
<keyword evidence="5 13" id="KW-0808">Transferase</keyword>
<sequence>MDSEINVSQFVAAEECCILNHNKALDIDSRPIYPRLTKIICTIGPASQKVEKLVEMLRAGMNVFRLNFSHGSYEYHAETIQNAREAVKKVAAEQGLPSYPVAIALDTKGPEIRTGLFEGSGISEVELMKGKTVKITTDEEYRNKCSAELIYLDYKNIVKVVKEGDRIYVDDGLISLLVKSIESDSLVCEIENGGMLGSSKGCNLPGIETDLPATSEKDKEDLLFGLKHEVDMVFASFIRNAAGVNEIREILGNDGKHIKILPKIENHEGVKK</sequence>
<dbReference type="Gene3D" id="2.40.33.10">
    <property type="entry name" value="PK beta-barrel domain-like"/>
    <property type="match status" value="1"/>
</dbReference>
<dbReference type="PROSITE" id="PS00110">
    <property type="entry name" value="PYRUVATE_KINASE"/>
    <property type="match status" value="1"/>
</dbReference>
<dbReference type="Proteomes" id="UP000886998">
    <property type="component" value="Unassembled WGS sequence"/>
</dbReference>
<evidence type="ECO:0000259" key="14">
    <source>
        <dbReference type="Pfam" id="PF00224"/>
    </source>
</evidence>
<evidence type="ECO:0000256" key="10">
    <source>
        <dbReference type="ARBA" id="ARBA00022842"/>
    </source>
</evidence>
<comment type="pathway">
    <text evidence="2 13">Carbohydrate degradation; glycolysis; pyruvate from D-glyceraldehyde 3-phosphate: step 5/5.</text>
</comment>
<evidence type="ECO:0000256" key="2">
    <source>
        <dbReference type="ARBA" id="ARBA00004997"/>
    </source>
</evidence>
<dbReference type="InterPro" id="IPR015806">
    <property type="entry name" value="Pyrv_Knase_insert_dom_sf"/>
</dbReference>
<dbReference type="FunFam" id="2.40.33.10:FF:000023">
    <property type="entry name" value="Pyruvate kinase PKM"/>
    <property type="match status" value="1"/>
</dbReference>
<dbReference type="EMBL" id="BMAV01001030">
    <property type="protein sequence ID" value="GFY38738.1"/>
    <property type="molecule type" value="Genomic_DNA"/>
</dbReference>
<dbReference type="PRINTS" id="PR01050">
    <property type="entry name" value="PYRUVTKNASE"/>
</dbReference>
<dbReference type="GO" id="GO:0005524">
    <property type="term" value="F:ATP binding"/>
    <property type="evidence" value="ECO:0007669"/>
    <property type="project" value="UniProtKB-KW"/>
</dbReference>
<dbReference type="PANTHER" id="PTHR11817">
    <property type="entry name" value="PYRUVATE KINASE"/>
    <property type="match status" value="1"/>
</dbReference>
<evidence type="ECO:0000313" key="15">
    <source>
        <dbReference type="EMBL" id="GFY38738.1"/>
    </source>
</evidence>
<comment type="caution">
    <text evidence="15">The sequence shown here is derived from an EMBL/GenBank/DDBJ whole genome shotgun (WGS) entry which is preliminary data.</text>
</comment>
<comment type="catalytic activity">
    <reaction evidence="13">
        <text>pyruvate + ATP = phosphoenolpyruvate + ADP + H(+)</text>
        <dbReference type="Rhea" id="RHEA:18157"/>
        <dbReference type="ChEBI" id="CHEBI:15361"/>
        <dbReference type="ChEBI" id="CHEBI:15378"/>
        <dbReference type="ChEBI" id="CHEBI:30616"/>
        <dbReference type="ChEBI" id="CHEBI:58702"/>
        <dbReference type="ChEBI" id="CHEBI:456216"/>
        <dbReference type="EC" id="2.7.1.40"/>
    </reaction>
</comment>
<keyword evidence="10 13" id="KW-0460">Magnesium</keyword>
<dbReference type="SUPFAM" id="SSF51621">
    <property type="entry name" value="Phosphoenolpyruvate/pyruvate domain"/>
    <property type="match status" value="1"/>
</dbReference>
<evidence type="ECO:0000256" key="6">
    <source>
        <dbReference type="ARBA" id="ARBA00022723"/>
    </source>
</evidence>
<keyword evidence="7" id="KW-0547">Nucleotide-binding</keyword>
<dbReference type="InterPro" id="IPR001697">
    <property type="entry name" value="Pyr_Knase"/>
</dbReference>
<evidence type="ECO:0000313" key="16">
    <source>
        <dbReference type="Proteomes" id="UP000886998"/>
    </source>
</evidence>
<evidence type="ECO:0000256" key="9">
    <source>
        <dbReference type="ARBA" id="ARBA00022840"/>
    </source>
</evidence>
<keyword evidence="16" id="KW-1185">Reference proteome</keyword>
<dbReference type="InterPro" id="IPR018209">
    <property type="entry name" value="Pyrv_Knase_AS"/>
</dbReference>
<evidence type="ECO:0000256" key="7">
    <source>
        <dbReference type="ARBA" id="ARBA00022741"/>
    </source>
</evidence>
<dbReference type="InterPro" id="IPR040442">
    <property type="entry name" value="Pyrv_kinase-like_dom_sf"/>
</dbReference>
<dbReference type="SUPFAM" id="SSF50800">
    <property type="entry name" value="PK beta-barrel domain-like"/>
    <property type="match status" value="1"/>
</dbReference>
<dbReference type="GO" id="GO:0004743">
    <property type="term" value="F:pyruvate kinase activity"/>
    <property type="evidence" value="ECO:0007669"/>
    <property type="project" value="UniProtKB-EC"/>
</dbReference>
<keyword evidence="9" id="KW-0067">ATP-binding</keyword>
<keyword evidence="8 13" id="KW-0418">Kinase</keyword>
<keyword evidence="12 15" id="KW-0670">Pyruvate</keyword>